<feature type="non-terminal residue" evidence="1">
    <location>
        <position position="823"/>
    </location>
</feature>
<accession>A0A6H5I727</accession>
<gene>
    <name evidence="1" type="ORF">TBRA_LOCUS5635</name>
</gene>
<organism evidence="1 2">
    <name type="scientific">Trichogramma brassicae</name>
    <dbReference type="NCBI Taxonomy" id="86971"/>
    <lineage>
        <taxon>Eukaryota</taxon>
        <taxon>Metazoa</taxon>
        <taxon>Ecdysozoa</taxon>
        <taxon>Arthropoda</taxon>
        <taxon>Hexapoda</taxon>
        <taxon>Insecta</taxon>
        <taxon>Pterygota</taxon>
        <taxon>Neoptera</taxon>
        <taxon>Endopterygota</taxon>
        <taxon>Hymenoptera</taxon>
        <taxon>Apocrita</taxon>
        <taxon>Proctotrupomorpha</taxon>
        <taxon>Chalcidoidea</taxon>
        <taxon>Trichogrammatidae</taxon>
        <taxon>Trichogramma</taxon>
    </lineage>
</organism>
<evidence type="ECO:0000313" key="2">
    <source>
        <dbReference type="Proteomes" id="UP000479190"/>
    </source>
</evidence>
<proteinExistence type="predicted"/>
<evidence type="ECO:0000313" key="1">
    <source>
        <dbReference type="EMBL" id="CAB0033737.1"/>
    </source>
</evidence>
<name>A0A6H5I727_9HYME</name>
<feature type="non-terminal residue" evidence="1">
    <location>
        <position position="1"/>
    </location>
</feature>
<dbReference type="EMBL" id="CADCXV010000721">
    <property type="protein sequence ID" value="CAB0033737.1"/>
    <property type="molecule type" value="Genomic_DNA"/>
</dbReference>
<reference evidence="1 2" key="1">
    <citation type="submission" date="2020-02" db="EMBL/GenBank/DDBJ databases">
        <authorList>
            <person name="Ferguson B K."/>
        </authorList>
    </citation>
    <scope>NUCLEOTIDE SEQUENCE [LARGE SCALE GENOMIC DNA]</scope>
</reference>
<sequence length="823" mass="92826">AVHERRARPTTERRARSTERAARVGSFMYIECGGAVSKNGSFLSVSFAPRRCVALWSTWLVGRAARQKISRAGKSPRKNFLIEQKLALAVRASRARRRIHRAADAALAAPWRVLARLDPAESSLCLEEEETAVRVDTEDSSQFAIWTSGTHGDCLYKYNPMILCIKVKNKAFSGVGAAQSRPLYMRSLRAGLFATQLYPRRGVYCSKYHTIGTMQQHRCANNCKANVSQLDWQAQGILMARNERKRERKSEQCYRVMLRQVVVVVAVVVLAVLPAAKTPRDILVCRARLMRLSGHLDGLIIYNLCHSLILSCPSARVNCNFITLSYARNDASEGKISPENIFYPLTKYSLRRCCKTFLDACTRAQSWSLFLKSTDRLTRGSAFFPTRILGTAWLLRLLPLRWKFHVVIKIDRGQIIIGRTLQASERANETRAYMGKANYNHFPADVAYGTNKLLHKGTRRAAPCHCHCSQSQNLEDPPAAVMLLVTAVEEEQKVVYGALNCGDENVSEFVLLIVTCGKRGHDVEMPRKLLLQQSLADNAVAWTEIRLTNVGGAFVRVFVRAYYANRRNSDGDRDPAFRRNFKTRAVTYKLRHERLLPRLFHFYNFIVYIVETTAATTSTITTGAEAPVRVLIREKRTKTKTELKFSKVPVSETRRSQQQQQHVKRPPQACICAYGIEAAIHPHSRPIDVRNTNEQRVRSSAARNIRILHYTRGERGRLCARDKASFLKLGRGRKLYVTGAILDGASIYIALNATDVYKKKRLIEALFDGLRFGGQLDLALVARRVVKKAKIWSTSQLSEEESIAKIDISACQIFLAVSVSSLT</sequence>
<protein>
    <submittedName>
        <fullName evidence="1">Uncharacterized protein</fullName>
    </submittedName>
</protein>
<dbReference type="Proteomes" id="UP000479190">
    <property type="component" value="Unassembled WGS sequence"/>
</dbReference>
<dbReference type="AlphaFoldDB" id="A0A6H5I727"/>
<keyword evidence="2" id="KW-1185">Reference proteome</keyword>